<dbReference type="PANTHER" id="PTHR31503">
    <property type="entry name" value="VACUOLAR CALCIUM ION TRANSPORTER"/>
    <property type="match status" value="1"/>
</dbReference>
<evidence type="ECO:0000256" key="3">
    <source>
        <dbReference type="ARBA" id="ARBA00022692"/>
    </source>
</evidence>
<sequence>MSTTNTVVQRTSFGRIADEEQGFPDTRSNTRTSEPQPKMEPDSEAGGTVYKMAARFMRKGKRKIGFVESLKAIAFSSWLNLLLLFIPIAWVAHFGNEHDAKEGDAEKTWKFQGTFVLCFLAIIPLEKLFDYGGEQMAFYLGEDLGDLLVVTLNNTVEATLAIILLKKCELKLLQSTVVGVVLLHLLLIPGVAFVTGGARVLEQDLHPHLTQLNHTLLTIGVMTLLLPAAFFAALNHGSSAAPEAESFINDTNRHVFLQMSRGLAVILLTVYICSRIFLHNPPGENFELSQHKLAPEALKERAIEIENAEPEVNQWVCIGMLIVTIGIMAATAEWLVDSIEFVRESGGMKPEWFGLVLLPLVSFSGDGFLAIVFFFRSWFRWIKGQRPPPATLANARPIDLSIQFIMFWMPFITLLGWWMGNPMSLLFDVFEVALIISSCFIVNYVTADSKTNWAEGYAMLAFYVMIALCSWFYDGQKDIEFLLQCEGIEEAIAKGLEPLLE</sequence>
<dbReference type="GO" id="GO:0012505">
    <property type="term" value="C:endomembrane system"/>
    <property type="evidence" value="ECO:0007669"/>
    <property type="project" value="UniProtKB-SubCell"/>
</dbReference>
<evidence type="ECO:0000256" key="7">
    <source>
        <dbReference type="SAM" id="MobiDB-lite"/>
    </source>
</evidence>
<feature type="transmembrane region" description="Helical" evidence="8">
    <location>
        <begin position="147"/>
        <end position="165"/>
    </location>
</feature>
<dbReference type="PANTHER" id="PTHR31503:SF20">
    <property type="entry name" value="CA(2+)_H(+) EXCHANGER, PUTATIVE (EUROFUNG)-RELATED"/>
    <property type="match status" value="1"/>
</dbReference>
<proteinExistence type="predicted"/>
<keyword evidence="2" id="KW-0813">Transport</keyword>
<feature type="transmembrane region" description="Helical" evidence="8">
    <location>
        <begin position="65"/>
        <end position="89"/>
    </location>
</feature>
<feature type="transmembrane region" description="Helical" evidence="8">
    <location>
        <begin position="177"/>
        <end position="195"/>
    </location>
</feature>
<keyword evidence="4 8" id="KW-1133">Transmembrane helix</keyword>
<reference evidence="10" key="1">
    <citation type="submission" date="2023-03" db="EMBL/GenBank/DDBJ databases">
        <title>Massive genome expansion in bonnet fungi (Mycena s.s.) driven by repeated elements and novel gene families across ecological guilds.</title>
        <authorList>
            <consortium name="Lawrence Berkeley National Laboratory"/>
            <person name="Harder C.B."/>
            <person name="Miyauchi S."/>
            <person name="Viragh M."/>
            <person name="Kuo A."/>
            <person name="Thoen E."/>
            <person name="Andreopoulos B."/>
            <person name="Lu D."/>
            <person name="Skrede I."/>
            <person name="Drula E."/>
            <person name="Henrissat B."/>
            <person name="Morin E."/>
            <person name="Kohler A."/>
            <person name="Barry K."/>
            <person name="LaButti K."/>
            <person name="Morin E."/>
            <person name="Salamov A."/>
            <person name="Lipzen A."/>
            <person name="Mereny Z."/>
            <person name="Hegedus B."/>
            <person name="Baldrian P."/>
            <person name="Stursova M."/>
            <person name="Weitz H."/>
            <person name="Taylor A."/>
            <person name="Grigoriev I.V."/>
            <person name="Nagy L.G."/>
            <person name="Martin F."/>
            <person name="Kauserud H."/>
        </authorList>
    </citation>
    <scope>NUCLEOTIDE SEQUENCE</scope>
    <source>
        <strain evidence="10">CBHHK002</strain>
    </source>
</reference>
<comment type="caution">
    <text evidence="10">The sequence shown here is derived from an EMBL/GenBank/DDBJ whole genome shotgun (WGS) entry which is preliminary data.</text>
</comment>
<keyword evidence="5" id="KW-0406">Ion transport</keyword>
<dbReference type="GO" id="GO:0000329">
    <property type="term" value="C:fungal-type vacuole membrane"/>
    <property type="evidence" value="ECO:0007669"/>
    <property type="project" value="TreeGrafter"/>
</dbReference>
<feature type="transmembrane region" description="Helical" evidence="8">
    <location>
        <begin position="315"/>
        <end position="336"/>
    </location>
</feature>
<feature type="region of interest" description="Disordered" evidence="7">
    <location>
        <begin position="1"/>
        <end position="45"/>
    </location>
</feature>
<evidence type="ECO:0000256" key="2">
    <source>
        <dbReference type="ARBA" id="ARBA00022448"/>
    </source>
</evidence>
<name>A0AAD7F6D3_9AGAR</name>
<protein>
    <recommendedName>
        <fullName evidence="9">Sodium/calcium exchanger membrane region domain-containing protein</fullName>
    </recommendedName>
</protein>
<evidence type="ECO:0000256" key="1">
    <source>
        <dbReference type="ARBA" id="ARBA00004127"/>
    </source>
</evidence>
<comment type="subcellular location">
    <subcellularLocation>
        <location evidence="1">Endomembrane system</location>
        <topology evidence="1">Multi-pass membrane protein</topology>
    </subcellularLocation>
</comment>
<keyword evidence="11" id="KW-1185">Reference proteome</keyword>
<dbReference type="EMBL" id="JARIHO010000001">
    <property type="protein sequence ID" value="KAJ7367976.1"/>
    <property type="molecule type" value="Genomic_DNA"/>
</dbReference>
<feature type="transmembrane region" description="Helical" evidence="8">
    <location>
        <begin position="457"/>
        <end position="473"/>
    </location>
</feature>
<feature type="compositionally biased region" description="Polar residues" evidence="7">
    <location>
        <begin position="26"/>
        <end position="35"/>
    </location>
</feature>
<evidence type="ECO:0000256" key="5">
    <source>
        <dbReference type="ARBA" id="ARBA00023065"/>
    </source>
</evidence>
<feature type="compositionally biased region" description="Polar residues" evidence="7">
    <location>
        <begin position="1"/>
        <end position="12"/>
    </location>
</feature>
<dbReference type="Proteomes" id="UP001218218">
    <property type="component" value="Unassembled WGS sequence"/>
</dbReference>
<dbReference type="AlphaFoldDB" id="A0AAD7F6D3"/>
<evidence type="ECO:0000256" key="8">
    <source>
        <dbReference type="SAM" id="Phobius"/>
    </source>
</evidence>
<evidence type="ECO:0000313" key="11">
    <source>
        <dbReference type="Proteomes" id="UP001218218"/>
    </source>
</evidence>
<dbReference type="GO" id="GO:0015369">
    <property type="term" value="F:calcium:proton antiporter activity"/>
    <property type="evidence" value="ECO:0007669"/>
    <property type="project" value="TreeGrafter"/>
</dbReference>
<organism evidence="10 11">
    <name type="scientific">Mycena albidolilacea</name>
    <dbReference type="NCBI Taxonomy" id="1033008"/>
    <lineage>
        <taxon>Eukaryota</taxon>
        <taxon>Fungi</taxon>
        <taxon>Dikarya</taxon>
        <taxon>Basidiomycota</taxon>
        <taxon>Agaricomycotina</taxon>
        <taxon>Agaricomycetes</taxon>
        <taxon>Agaricomycetidae</taxon>
        <taxon>Agaricales</taxon>
        <taxon>Marasmiineae</taxon>
        <taxon>Mycenaceae</taxon>
        <taxon>Mycena</taxon>
    </lineage>
</organism>
<feature type="domain" description="Sodium/calcium exchanger membrane region" evidence="9">
    <location>
        <begin position="318"/>
        <end position="471"/>
    </location>
</feature>
<feature type="transmembrane region" description="Helical" evidence="8">
    <location>
        <begin position="425"/>
        <end position="445"/>
    </location>
</feature>
<dbReference type="InterPro" id="IPR004713">
    <property type="entry name" value="CaH_exchang"/>
</dbReference>
<evidence type="ECO:0000256" key="4">
    <source>
        <dbReference type="ARBA" id="ARBA00022989"/>
    </source>
</evidence>
<evidence type="ECO:0000256" key="6">
    <source>
        <dbReference type="ARBA" id="ARBA00023136"/>
    </source>
</evidence>
<gene>
    <name evidence="10" type="ORF">DFH08DRAFT_829962</name>
</gene>
<evidence type="ECO:0000259" key="9">
    <source>
        <dbReference type="Pfam" id="PF01699"/>
    </source>
</evidence>
<feature type="transmembrane region" description="Helical" evidence="8">
    <location>
        <begin position="216"/>
        <end position="235"/>
    </location>
</feature>
<dbReference type="Pfam" id="PF01699">
    <property type="entry name" value="Na_Ca_ex"/>
    <property type="match status" value="2"/>
</dbReference>
<accession>A0AAD7F6D3</accession>
<feature type="transmembrane region" description="Helical" evidence="8">
    <location>
        <begin position="400"/>
        <end position="419"/>
    </location>
</feature>
<feature type="transmembrane region" description="Helical" evidence="8">
    <location>
        <begin position="356"/>
        <end position="379"/>
    </location>
</feature>
<feature type="domain" description="Sodium/calcium exchanger membrane region" evidence="9">
    <location>
        <begin position="113"/>
        <end position="276"/>
    </location>
</feature>
<keyword evidence="6 8" id="KW-0472">Membrane</keyword>
<evidence type="ECO:0000313" key="10">
    <source>
        <dbReference type="EMBL" id="KAJ7367976.1"/>
    </source>
</evidence>
<keyword evidence="3 8" id="KW-0812">Transmembrane</keyword>
<dbReference type="InterPro" id="IPR004837">
    <property type="entry name" value="NaCa_Exmemb"/>
</dbReference>
<dbReference type="GO" id="GO:0006874">
    <property type="term" value="P:intracellular calcium ion homeostasis"/>
    <property type="evidence" value="ECO:0007669"/>
    <property type="project" value="TreeGrafter"/>
</dbReference>